<evidence type="ECO:0000313" key="2">
    <source>
        <dbReference type="Proteomes" id="UP001220228"/>
    </source>
</evidence>
<accession>A0ABY8DTG6</accession>
<keyword evidence="2" id="KW-1185">Reference proteome</keyword>
<name>A0ABY8DTG6_9LACO</name>
<dbReference type="RefSeq" id="WP_049169868.1">
    <property type="nucleotide sequence ID" value="NZ_CP120687.1"/>
</dbReference>
<organism evidence="1 2">
    <name type="scientific">Lacticaseibacillus huelsenbergensis</name>
    <dbReference type="NCBI Taxonomy" id="3035291"/>
    <lineage>
        <taxon>Bacteria</taxon>
        <taxon>Bacillati</taxon>
        <taxon>Bacillota</taxon>
        <taxon>Bacilli</taxon>
        <taxon>Lactobacillales</taxon>
        <taxon>Lactobacillaceae</taxon>
        <taxon>Lacticaseibacillus</taxon>
    </lineage>
</organism>
<dbReference type="EMBL" id="CP120687">
    <property type="protein sequence ID" value="WFB39468.1"/>
    <property type="molecule type" value="Genomic_DNA"/>
</dbReference>
<sequence>MLKINRSGFCNFLTGAARILDLLGTINRREWADRQGIKFEDTDDAINDAWETVGKLMAVQFGDSENEFCDELH</sequence>
<dbReference type="Proteomes" id="UP001220228">
    <property type="component" value="Chromosome"/>
</dbReference>
<evidence type="ECO:0000313" key="1">
    <source>
        <dbReference type="EMBL" id="WFB39468.1"/>
    </source>
</evidence>
<gene>
    <name evidence="1" type="ORF">LHUE1_000189</name>
</gene>
<proteinExistence type="predicted"/>
<protein>
    <submittedName>
        <fullName evidence="1">Uncharacterized protein</fullName>
    </submittedName>
</protein>
<reference evidence="1 2" key="1">
    <citation type="submission" date="2023-03" db="EMBL/GenBank/DDBJ databases">
        <authorList>
            <person name="Ruckert-Reed C."/>
        </authorList>
    </citation>
    <scope>NUCLEOTIDE SEQUENCE [LARGE SCALE GENOMIC DNA]</scope>
    <source>
        <strain evidence="1 2">DSM 115425</strain>
    </source>
</reference>